<dbReference type="OrthoDB" id="2731896at2"/>
<keyword evidence="2" id="KW-1185">Reference proteome</keyword>
<sequence length="172" mass="20008">MFIENHYFVDTQFMYMMSHYDRYGNQCAQVTTTKGTFIVDQSPVQVLNESIQRIGFNYRGALETSKLLLGEVHMCPVMINPIYRIVVFPTKAHHHEDTIWFNPLQIKRTLSYNRKTMILFNNGTILVVPIRLASFNTKLKNAEQLEKITAGTSIPSFTFILDPKKKRTKEDK</sequence>
<organism evidence="1 2">
    <name type="scientific">Mesobacillus persicus</name>
    <dbReference type="NCBI Taxonomy" id="930146"/>
    <lineage>
        <taxon>Bacteria</taxon>
        <taxon>Bacillati</taxon>
        <taxon>Bacillota</taxon>
        <taxon>Bacilli</taxon>
        <taxon>Bacillales</taxon>
        <taxon>Bacillaceae</taxon>
        <taxon>Mesobacillus</taxon>
    </lineage>
</organism>
<dbReference type="AlphaFoldDB" id="A0A1H8K7N7"/>
<dbReference type="EMBL" id="FOBW01000025">
    <property type="protein sequence ID" value="SEN89059.1"/>
    <property type="molecule type" value="Genomic_DNA"/>
</dbReference>
<gene>
    <name evidence="1" type="ORF">SAMN05192533_12525</name>
</gene>
<accession>A0A1H8K7N7</accession>
<dbReference type="InterPro" id="IPR010461">
    <property type="entry name" value="ComK"/>
</dbReference>
<dbReference type="RefSeq" id="WP_090750287.1">
    <property type="nucleotide sequence ID" value="NZ_FOBW01000025.1"/>
</dbReference>
<evidence type="ECO:0000313" key="2">
    <source>
        <dbReference type="Proteomes" id="UP000198553"/>
    </source>
</evidence>
<name>A0A1H8K7N7_9BACI</name>
<proteinExistence type="predicted"/>
<dbReference type="Proteomes" id="UP000198553">
    <property type="component" value="Unassembled WGS sequence"/>
</dbReference>
<dbReference type="GO" id="GO:0030420">
    <property type="term" value="P:establishment of competence for transformation"/>
    <property type="evidence" value="ECO:0007669"/>
    <property type="project" value="InterPro"/>
</dbReference>
<dbReference type="STRING" id="930146.SAMN05192533_12525"/>
<reference evidence="2" key="1">
    <citation type="submission" date="2016-10" db="EMBL/GenBank/DDBJ databases">
        <authorList>
            <person name="Varghese N."/>
            <person name="Submissions S."/>
        </authorList>
    </citation>
    <scope>NUCLEOTIDE SEQUENCE [LARGE SCALE GENOMIC DNA]</scope>
    <source>
        <strain evidence="2">B48,IBRC-M 10115,DSM 25386,CECT 8001</strain>
    </source>
</reference>
<protein>
    <submittedName>
        <fullName evidence="1">Competence protein ComK</fullName>
    </submittedName>
</protein>
<evidence type="ECO:0000313" key="1">
    <source>
        <dbReference type="EMBL" id="SEN89059.1"/>
    </source>
</evidence>
<dbReference type="Pfam" id="PF06338">
    <property type="entry name" value="ComK"/>
    <property type="match status" value="1"/>
</dbReference>